<evidence type="ECO:0000313" key="10">
    <source>
        <dbReference type="Proteomes" id="UP000664795"/>
    </source>
</evidence>
<evidence type="ECO:0000256" key="5">
    <source>
        <dbReference type="ARBA" id="ARBA00023163"/>
    </source>
</evidence>
<dbReference type="RefSeq" id="WP_207334044.1">
    <property type="nucleotide sequence ID" value="NZ_JAFMYU010000002.1"/>
</dbReference>
<evidence type="ECO:0000256" key="4">
    <source>
        <dbReference type="ARBA" id="ARBA00023125"/>
    </source>
</evidence>
<dbReference type="PANTHER" id="PTHR48111">
    <property type="entry name" value="REGULATOR OF RPOS"/>
    <property type="match status" value="1"/>
</dbReference>
<feature type="domain" description="Response regulatory" evidence="7">
    <location>
        <begin position="5"/>
        <end position="116"/>
    </location>
</feature>
<dbReference type="SMART" id="SM00850">
    <property type="entry name" value="LytTR"/>
    <property type="match status" value="1"/>
</dbReference>
<dbReference type="Proteomes" id="UP000664795">
    <property type="component" value="Unassembled WGS sequence"/>
</dbReference>
<keyword evidence="2" id="KW-0902">Two-component regulatory system</keyword>
<evidence type="ECO:0000256" key="6">
    <source>
        <dbReference type="PROSITE-ProRule" id="PRU00169"/>
    </source>
</evidence>
<dbReference type="PROSITE" id="PS50110">
    <property type="entry name" value="RESPONSE_REGULATORY"/>
    <property type="match status" value="1"/>
</dbReference>
<evidence type="ECO:0000259" key="7">
    <source>
        <dbReference type="PROSITE" id="PS50110"/>
    </source>
</evidence>
<reference evidence="9 10" key="1">
    <citation type="submission" date="2021-03" db="EMBL/GenBank/DDBJ databases">
        <title>Fibrella sp. HMF5036 genome sequencing and assembly.</title>
        <authorList>
            <person name="Kang H."/>
            <person name="Kim H."/>
            <person name="Bae S."/>
            <person name="Joh K."/>
        </authorList>
    </citation>
    <scope>NUCLEOTIDE SEQUENCE [LARGE SCALE GENOMIC DNA]</scope>
    <source>
        <strain evidence="9 10">HMF5036</strain>
    </source>
</reference>
<dbReference type="Pfam" id="PF04397">
    <property type="entry name" value="LytTR"/>
    <property type="match status" value="1"/>
</dbReference>
<evidence type="ECO:0000256" key="1">
    <source>
        <dbReference type="ARBA" id="ARBA00022553"/>
    </source>
</evidence>
<keyword evidence="4" id="KW-0238">DNA-binding</keyword>
<feature type="domain" description="HTH LytTR-type" evidence="8">
    <location>
        <begin position="131"/>
        <end position="200"/>
    </location>
</feature>
<keyword evidence="5" id="KW-0804">Transcription</keyword>
<evidence type="ECO:0000256" key="2">
    <source>
        <dbReference type="ARBA" id="ARBA00023012"/>
    </source>
</evidence>
<protein>
    <submittedName>
        <fullName evidence="9">Response regulator transcription factor</fullName>
    </submittedName>
</protein>
<name>A0A939G4X4_9BACT</name>
<dbReference type="GO" id="GO:0000976">
    <property type="term" value="F:transcription cis-regulatory region binding"/>
    <property type="evidence" value="ECO:0007669"/>
    <property type="project" value="TreeGrafter"/>
</dbReference>
<keyword evidence="1 6" id="KW-0597">Phosphoprotein</keyword>
<dbReference type="SMART" id="SM00448">
    <property type="entry name" value="REC"/>
    <property type="match status" value="1"/>
</dbReference>
<dbReference type="SUPFAM" id="SSF52172">
    <property type="entry name" value="CheY-like"/>
    <property type="match status" value="1"/>
</dbReference>
<dbReference type="GO" id="GO:0006355">
    <property type="term" value="P:regulation of DNA-templated transcription"/>
    <property type="evidence" value="ECO:0007669"/>
    <property type="project" value="TreeGrafter"/>
</dbReference>
<dbReference type="EMBL" id="JAFMYU010000002">
    <property type="protein sequence ID" value="MBO0930081.1"/>
    <property type="molecule type" value="Genomic_DNA"/>
</dbReference>
<dbReference type="PROSITE" id="PS50930">
    <property type="entry name" value="HTH_LYTTR"/>
    <property type="match status" value="1"/>
</dbReference>
<sequence>METYRCLVVEDSESTALLIKQYLTELTLYSEVSIASTYTQAARMMLHQPFDLIFLDVELNGTNSLDLLNTNRRLPPVVVMSAHNQYAVDCYDMDVADFLPKPFTKSRFLRGINRAMGIAIDKESVTVNESIFLKVGRRLNKFSFDSIDYVEAYGIYSKIHSNDKIVVVNEPIMVLEKRLPNRYFRRVHKSFIVNLNHISSYSQNTFYIDEMKIPIGISYRDDLPNIFNMLG</sequence>
<comment type="caution">
    <text evidence="9">The sequence shown here is derived from an EMBL/GenBank/DDBJ whole genome shotgun (WGS) entry which is preliminary data.</text>
</comment>
<dbReference type="GO" id="GO:0032993">
    <property type="term" value="C:protein-DNA complex"/>
    <property type="evidence" value="ECO:0007669"/>
    <property type="project" value="TreeGrafter"/>
</dbReference>
<proteinExistence type="predicted"/>
<evidence type="ECO:0000259" key="8">
    <source>
        <dbReference type="PROSITE" id="PS50930"/>
    </source>
</evidence>
<dbReference type="Gene3D" id="2.40.50.1020">
    <property type="entry name" value="LytTr DNA-binding domain"/>
    <property type="match status" value="1"/>
</dbReference>
<dbReference type="InterPro" id="IPR007492">
    <property type="entry name" value="LytTR_DNA-bd_dom"/>
</dbReference>
<dbReference type="Gene3D" id="3.40.50.2300">
    <property type="match status" value="1"/>
</dbReference>
<dbReference type="PANTHER" id="PTHR48111:SF1">
    <property type="entry name" value="TWO-COMPONENT RESPONSE REGULATOR ORR33"/>
    <property type="match status" value="1"/>
</dbReference>
<gene>
    <name evidence="9" type="ORF">J2I48_03705</name>
</gene>
<evidence type="ECO:0000256" key="3">
    <source>
        <dbReference type="ARBA" id="ARBA00023015"/>
    </source>
</evidence>
<keyword evidence="10" id="KW-1185">Reference proteome</keyword>
<organism evidence="9 10">
    <name type="scientific">Fibrella aquatilis</name>
    <dbReference type="NCBI Taxonomy" id="2817059"/>
    <lineage>
        <taxon>Bacteria</taxon>
        <taxon>Pseudomonadati</taxon>
        <taxon>Bacteroidota</taxon>
        <taxon>Cytophagia</taxon>
        <taxon>Cytophagales</taxon>
        <taxon>Spirosomataceae</taxon>
        <taxon>Fibrella</taxon>
    </lineage>
</organism>
<dbReference type="AlphaFoldDB" id="A0A939G4X4"/>
<keyword evidence="3" id="KW-0805">Transcription regulation</keyword>
<dbReference type="InterPro" id="IPR001789">
    <property type="entry name" value="Sig_transdc_resp-reg_receiver"/>
</dbReference>
<dbReference type="Pfam" id="PF00072">
    <property type="entry name" value="Response_reg"/>
    <property type="match status" value="1"/>
</dbReference>
<accession>A0A939G4X4</accession>
<dbReference type="InterPro" id="IPR039420">
    <property type="entry name" value="WalR-like"/>
</dbReference>
<dbReference type="InterPro" id="IPR011006">
    <property type="entry name" value="CheY-like_superfamily"/>
</dbReference>
<dbReference type="GO" id="GO:0005829">
    <property type="term" value="C:cytosol"/>
    <property type="evidence" value="ECO:0007669"/>
    <property type="project" value="TreeGrafter"/>
</dbReference>
<dbReference type="GO" id="GO:0000156">
    <property type="term" value="F:phosphorelay response regulator activity"/>
    <property type="evidence" value="ECO:0007669"/>
    <property type="project" value="TreeGrafter"/>
</dbReference>
<evidence type="ECO:0000313" key="9">
    <source>
        <dbReference type="EMBL" id="MBO0930081.1"/>
    </source>
</evidence>
<feature type="modified residue" description="4-aspartylphosphate" evidence="6">
    <location>
        <position position="56"/>
    </location>
</feature>